<name>A0A5B7HA61_PORTR</name>
<evidence type="ECO:0000313" key="2">
    <source>
        <dbReference type="EMBL" id="MPC67952.1"/>
    </source>
</evidence>
<organism evidence="2 3">
    <name type="scientific">Portunus trituberculatus</name>
    <name type="common">Swimming crab</name>
    <name type="synonym">Neptunus trituberculatus</name>
    <dbReference type="NCBI Taxonomy" id="210409"/>
    <lineage>
        <taxon>Eukaryota</taxon>
        <taxon>Metazoa</taxon>
        <taxon>Ecdysozoa</taxon>
        <taxon>Arthropoda</taxon>
        <taxon>Crustacea</taxon>
        <taxon>Multicrustacea</taxon>
        <taxon>Malacostraca</taxon>
        <taxon>Eumalacostraca</taxon>
        <taxon>Eucarida</taxon>
        <taxon>Decapoda</taxon>
        <taxon>Pleocyemata</taxon>
        <taxon>Brachyura</taxon>
        <taxon>Eubrachyura</taxon>
        <taxon>Portunoidea</taxon>
        <taxon>Portunidae</taxon>
        <taxon>Portuninae</taxon>
        <taxon>Portunus</taxon>
    </lineage>
</organism>
<feature type="region of interest" description="Disordered" evidence="1">
    <location>
        <begin position="1"/>
        <end position="25"/>
    </location>
</feature>
<reference evidence="2 3" key="1">
    <citation type="submission" date="2019-05" db="EMBL/GenBank/DDBJ databases">
        <title>Another draft genome of Portunus trituberculatus and its Hox gene families provides insights of decapod evolution.</title>
        <authorList>
            <person name="Jeong J.-H."/>
            <person name="Song I."/>
            <person name="Kim S."/>
            <person name="Choi T."/>
            <person name="Kim D."/>
            <person name="Ryu S."/>
            <person name="Kim W."/>
        </authorList>
    </citation>
    <scope>NUCLEOTIDE SEQUENCE [LARGE SCALE GENOMIC DNA]</scope>
    <source>
        <tissue evidence="2">Muscle</tissue>
    </source>
</reference>
<sequence>MLSSSGGVSSGKERDDAHNSIRKTTKQNLLAKQVRGVEFLSPSCKCDGVRARCLHCPLPSGRGSTRRSSGGDASLATITLTGTTASGSSFMSSIHNASTVSITDDAFMY</sequence>
<protein>
    <submittedName>
        <fullName evidence="2">Uncharacterized protein</fullName>
    </submittedName>
</protein>
<keyword evidence="3" id="KW-1185">Reference proteome</keyword>
<evidence type="ECO:0000256" key="1">
    <source>
        <dbReference type="SAM" id="MobiDB-lite"/>
    </source>
</evidence>
<comment type="caution">
    <text evidence="2">The sequence shown here is derived from an EMBL/GenBank/DDBJ whole genome shotgun (WGS) entry which is preliminary data.</text>
</comment>
<dbReference type="OrthoDB" id="6084525at2759"/>
<dbReference type="EMBL" id="VSRR010027017">
    <property type="protein sequence ID" value="MPC67952.1"/>
    <property type="molecule type" value="Genomic_DNA"/>
</dbReference>
<accession>A0A5B7HA61</accession>
<dbReference type="AlphaFoldDB" id="A0A5B7HA61"/>
<gene>
    <name evidence="2" type="ORF">E2C01_062140</name>
</gene>
<proteinExistence type="predicted"/>
<dbReference type="Proteomes" id="UP000324222">
    <property type="component" value="Unassembled WGS sequence"/>
</dbReference>
<evidence type="ECO:0000313" key="3">
    <source>
        <dbReference type="Proteomes" id="UP000324222"/>
    </source>
</evidence>